<name>A0A8K1FDX9_PYTOL</name>
<dbReference type="EMBL" id="SPLM01000109">
    <property type="protein sequence ID" value="TMW59910.1"/>
    <property type="molecule type" value="Genomic_DNA"/>
</dbReference>
<dbReference type="OrthoDB" id="124671at2759"/>
<gene>
    <name evidence="3" type="ORF">Poli38472_004979</name>
</gene>
<evidence type="ECO:0000313" key="3">
    <source>
        <dbReference type="EMBL" id="TMW59910.1"/>
    </source>
</evidence>
<evidence type="ECO:0000313" key="4">
    <source>
        <dbReference type="Proteomes" id="UP000794436"/>
    </source>
</evidence>
<protein>
    <submittedName>
        <fullName evidence="3">Uncharacterized protein</fullName>
    </submittedName>
</protein>
<reference evidence="3" key="1">
    <citation type="submission" date="2019-03" db="EMBL/GenBank/DDBJ databases">
        <title>Long read genome sequence of the mycoparasitic Pythium oligandrum ATCC 38472 isolated from sugarbeet rhizosphere.</title>
        <authorList>
            <person name="Gaulin E."/>
        </authorList>
    </citation>
    <scope>NUCLEOTIDE SEQUENCE</scope>
    <source>
        <strain evidence="3">ATCC 38472_TT</strain>
    </source>
</reference>
<accession>A0A8K1FDX9</accession>
<evidence type="ECO:0000256" key="2">
    <source>
        <dbReference type="SAM" id="MobiDB-lite"/>
    </source>
</evidence>
<organism evidence="3 4">
    <name type="scientific">Pythium oligandrum</name>
    <name type="common">Mycoparasitic fungus</name>
    <dbReference type="NCBI Taxonomy" id="41045"/>
    <lineage>
        <taxon>Eukaryota</taxon>
        <taxon>Sar</taxon>
        <taxon>Stramenopiles</taxon>
        <taxon>Oomycota</taxon>
        <taxon>Peronosporomycetes</taxon>
        <taxon>Pythiales</taxon>
        <taxon>Pythiaceae</taxon>
        <taxon>Pythium</taxon>
    </lineage>
</organism>
<sequence length="365" mass="41670">MDDFMASTCATDALMAHSDHDDGVLSTDQAKEPMRNPSRDRFRAEMASLREQIVKLEEQKRLLEHKHKIQTHVMSATSVLWKSIAQMQSEWRLQTERENQHLKETLDTQFRMFKQLEEAALHKQSVDSSSFVPQAKESDGIRKLYVRYIDDVQRAYEQMNAACQWSNGQSSGVHWVDRPVVDESDGMQKCLEVRDQKWTPFELSRVFNALWRAMVNDFINSDPHGDTYFAEADCVVNRRLQRDGVLISTTVMKKFVQQDHMALVWRSATTPVDGVVGLESGEFSTETGWVLAERVRGVDPDSSTRVSICSRHFPNWNSDLETATQPVKRTADDFAKLILGSTQDDIAIISEAVENILLDDVLSIN</sequence>
<proteinExistence type="predicted"/>
<feature type="region of interest" description="Disordered" evidence="2">
    <location>
        <begin position="19"/>
        <end position="38"/>
    </location>
</feature>
<feature type="coiled-coil region" evidence="1">
    <location>
        <begin position="39"/>
        <end position="66"/>
    </location>
</feature>
<dbReference type="AlphaFoldDB" id="A0A8K1FDX9"/>
<keyword evidence="1" id="KW-0175">Coiled coil</keyword>
<dbReference type="Proteomes" id="UP000794436">
    <property type="component" value="Unassembled WGS sequence"/>
</dbReference>
<keyword evidence="4" id="KW-1185">Reference proteome</keyword>
<comment type="caution">
    <text evidence="3">The sequence shown here is derived from an EMBL/GenBank/DDBJ whole genome shotgun (WGS) entry which is preliminary data.</text>
</comment>
<evidence type="ECO:0000256" key="1">
    <source>
        <dbReference type="SAM" id="Coils"/>
    </source>
</evidence>